<feature type="compositionally biased region" description="Low complexity" evidence="1">
    <location>
        <begin position="83"/>
        <end position="97"/>
    </location>
</feature>
<name>M6CU51_9LEPT</name>
<gene>
    <name evidence="2" type="ORF">LEP1GSC194_1009</name>
</gene>
<dbReference type="InterPro" id="IPR052918">
    <property type="entry name" value="Motility_Chemotaxis_Reg"/>
</dbReference>
<dbReference type="InterPro" id="IPR010620">
    <property type="entry name" value="SBBP_repeat"/>
</dbReference>
<evidence type="ECO:0000313" key="2">
    <source>
        <dbReference type="EMBL" id="EMJ95264.1"/>
    </source>
</evidence>
<dbReference type="PANTHER" id="PTHR35580">
    <property type="entry name" value="CELL SURFACE GLYCOPROTEIN (S-LAYER PROTEIN)-LIKE PROTEIN"/>
    <property type="match status" value="1"/>
</dbReference>
<protein>
    <submittedName>
        <fullName evidence="2">Beta-propeller repeat protein</fullName>
    </submittedName>
</protein>
<feature type="region of interest" description="Disordered" evidence="1">
    <location>
        <begin position="82"/>
        <end position="105"/>
    </location>
</feature>
<dbReference type="PANTHER" id="PTHR35580:SF1">
    <property type="entry name" value="PHYTASE-LIKE DOMAIN-CONTAINING PROTEIN"/>
    <property type="match status" value="1"/>
</dbReference>
<dbReference type="Pfam" id="PF06739">
    <property type="entry name" value="SBBP"/>
    <property type="match status" value="3"/>
</dbReference>
<dbReference type="NCBIfam" id="NF047494">
    <property type="entry name" value="Lepto_SBBP_lipo"/>
    <property type="match status" value="1"/>
</dbReference>
<dbReference type="AlphaFoldDB" id="M6CU51"/>
<proteinExistence type="predicted"/>
<comment type="caution">
    <text evidence="2">The sequence shown here is derived from an EMBL/GenBank/DDBJ whole genome shotgun (WGS) entry which is preliminary data.</text>
</comment>
<sequence length="535" mass="59311">METVWERILTYRGKCPILLKISFQKIFDLWSRIIQIYVRKNRMIRFCIPILILLFQACAPKSKGDNLFVALFQGNVTPTLHGNSVSSDENSSDENLNPDPEKSEEVELPEWTVLNGKSPGVLTMRSRLAVDKNNGFVYVISDVDGNLYLDERTQRLFPTRNLVLKKYNSKKKIIWTKEFGLPGVRLKVGGIAVDWKGNLYATGTRMRFLEEGENEGNEKMLLLKFDSAGNLLWEKQVGVPGAYNLVVPTAITADVWEDVYVAGTTNAPFGGSYRSPGNAFIIKFNRRGEQIWLKQLSIQATDIIPGGLILDRHSMNVYMVGTARDADFKKRRFTGSEGNTRNYSLFVLKYKTANGEYEFFAQRGGTRSDHYEGNAIAVDRSGDVIVGGRQSEADPNTGKHKGYVGTLMKFNTEGKLQWTRKIGKGDGELKVTDIDSIDVDRKGNIFTTGSTNENVEKGEADSVGVKDVFVSKHSTSGDKEWVRQIGATPGQSLYGTGIGTDSNGNLYCVGSASGGVLNGLSVQGGIDQFVLKLRD</sequence>
<evidence type="ECO:0000256" key="1">
    <source>
        <dbReference type="SAM" id="MobiDB-lite"/>
    </source>
</evidence>
<dbReference type="PATRIC" id="fig|1218565.3.peg.2082"/>
<organism evidence="2 3">
    <name type="scientific">Leptospira alstonii serovar Sichuan str. 79601</name>
    <dbReference type="NCBI Taxonomy" id="1218565"/>
    <lineage>
        <taxon>Bacteria</taxon>
        <taxon>Pseudomonadati</taxon>
        <taxon>Spirochaetota</taxon>
        <taxon>Spirochaetia</taxon>
        <taxon>Leptospirales</taxon>
        <taxon>Leptospiraceae</taxon>
        <taxon>Leptospira</taxon>
    </lineage>
</organism>
<dbReference type="EMBL" id="ANIK01000036">
    <property type="protein sequence ID" value="EMJ95264.1"/>
    <property type="molecule type" value="Genomic_DNA"/>
</dbReference>
<reference evidence="2 3" key="1">
    <citation type="submission" date="2013-01" db="EMBL/GenBank/DDBJ databases">
        <authorList>
            <person name="Harkins D.M."/>
            <person name="Durkin A.S."/>
            <person name="Brinkac L.M."/>
            <person name="Haft D.H."/>
            <person name="Selengut J.D."/>
            <person name="Sanka R."/>
            <person name="DePew J."/>
            <person name="Purushe J."/>
            <person name="Galloway R.L."/>
            <person name="Vinetz J.M."/>
            <person name="Sutton G.G."/>
            <person name="Nierman W.C."/>
            <person name="Fouts D.E."/>
        </authorList>
    </citation>
    <scope>NUCLEOTIDE SEQUENCE [LARGE SCALE GENOMIC DNA]</scope>
    <source>
        <strain evidence="2 3">79601</strain>
    </source>
</reference>
<dbReference type="Gene3D" id="2.120.10.30">
    <property type="entry name" value="TolB, C-terminal domain"/>
    <property type="match status" value="1"/>
</dbReference>
<dbReference type="Proteomes" id="UP000011988">
    <property type="component" value="Unassembled WGS sequence"/>
</dbReference>
<dbReference type="InterPro" id="IPR011042">
    <property type="entry name" value="6-blade_b-propeller_TolB-like"/>
</dbReference>
<dbReference type="SUPFAM" id="SSF63829">
    <property type="entry name" value="Calcium-dependent phosphotriesterase"/>
    <property type="match status" value="1"/>
</dbReference>
<accession>M6CU51</accession>
<evidence type="ECO:0000313" key="3">
    <source>
        <dbReference type="Proteomes" id="UP000011988"/>
    </source>
</evidence>